<comment type="pathway">
    <text evidence="1">Amino-acid biosynthesis; L-asparagine biosynthesis; L-asparagine from L-aspartate (L-Gln route): step 1/1.</text>
</comment>
<proteinExistence type="inferred from homology"/>
<dbReference type="CDD" id="cd01991">
    <property type="entry name" value="Asn_synthase_B_C"/>
    <property type="match status" value="1"/>
</dbReference>
<evidence type="ECO:0000256" key="3">
    <source>
        <dbReference type="ARBA" id="ARBA00012737"/>
    </source>
</evidence>
<comment type="caution">
    <text evidence="9">The sequence shown here is derived from an EMBL/GenBank/DDBJ whole genome shotgun (WGS) entry which is preliminary data.</text>
</comment>
<protein>
    <recommendedName>
        <fullName evidence="3">asparagine synthase (glutamine-hydrolyzing)</fullName>
        <ecNumber evidence="3">6.3.5.4</ecNumber>
    </recommendedName>
</protein>
<dbReference type="InterPro" id="IPR006426">
    <property type="entry name" value="Asn_synth_AEB"/>
</dbReference>
<dbReference type="GO" id="GO:0004066">
    <property type="term" value="F:asparagine synthase (glutamine-hydrolyzing) activity"/>
    <property type="evidence" value="ECO:0007669"/>
    <property type="project" value="UniProtKB-EC"/>
</dbReference>
<evidence type="ECO:0000313" key="9">
    <source>
        <dbReference type="EMBL" id="MCF1715305.1"/>
    </source>
</evidence>
<feature type="domain" description="Glutamine amidotransferase type-2" evidence="8">
    <location>
        <begin position="2"/>
        <end position="220"/>
    </location>
</feature>
<keyword evidence="6" id="KW-0315">Glutamine amidotransferase</keyword>
<dbReference type="InterPro" id="IPR051786">
    <property type="entry name" value="ASN_synthetase/amidase"/>
</dbReference>
<dbReference type="Pfam" id="PF13537">
    <property type="entry name" value="GATase_7"/>
    <property type="match status" value="1"/>
</dbReference>
<dbReference type="NCBIfam" id="TIGR01536">
    <property type="entry name" value="asn_synth_AEB"/>
    <property type="match status" value="1"/>
</dbReference>
<keyword evidence="4" id="KW-0547">Nucleotide-binding</keyword>
<evidence type="ECO:0000256" key="1">
    <source>
        <dbReference type="ARBA" id="ARBA00005187"/>
    </source>
</evidence>
<evidence type="ECO:0000256" key="4">
    <source>
        <dbReference type="ARBA" id="ARBA00022741"/>
    </source>
</evidence>
<dbReference type="InterPro" id="IPR029055">
    <property type="entry name" value="Ntn_hydrolases_N"/>
</dbReference>
<dbReference type="CDD" id="cd00712">
    <property type="entry name" value="AsnB"/>
    <property type="match status" value="1"/>
</dbReference>
<dbReference type="SUPFAM" id="SSF52402">
    <property type="entry name" value="Adenine nucleotide alpha hydrolases-like"/>
    <property type="match status" value="1"/>
</dbReference>
<dbReference type="EMBL" id="JAKEVY010000003">
    <property type="protein sequence ID" value="MCF1715305.1"/>
    <property type="molecule type" value="Genomic_DNA"/>
</dbReference>
<dbReference type="Gene3D" id="3.60.20.10">
    <property type="entry name" value="Glutamine Phosphoribosylpyrophosphate, subunit 1, domain 1"/>
    <property type="match status" value="1"/>
</dbReference>
<dbReference type="Proteomes" id="UP001200145">
    <property type="component" value="Unassembled WGS sequence"/>
</dbReference>
<evidence type="ECO:0000256" key="7">
    <source>
        <dbReference type="ARBA" id="ARBA00048741"/>
    </source>
</evidence>
<dbReference type="PANTHER" id="PTHR43284:SF1">
    <property type="entry name" value="ASPARAGINE SYNTHETASE"/>
    <property type="match status" value="1"/>
</dbReference>
<evidence type="ECO:0000256" key="6">
    <source>
        <dbReference type="ARBA" id="ARBA00022962"/>
    </source>
</evidence>
<dbReference type="PIRSF" id="PIRSF001589">
    <property type="entry name" value="Asn_synthetase_glu-h"/>
    <property type="match status" value="1"/>
</dbReference>
<keyword evidence="9" id="KW-0436">Ligase</keyword>
<dbReference type="Pfam" id="PF00733">
    <property type="entry name" value="Asn_synthase"/>
    <property type="match status" value="1"/>
</dbReference>
<accession>A0ABS9BJ98</accession>
<evidence type="ECO:0000313" key="10">
    <source>
        <dbReference type="Proteomes" id="UP001200145"/>
    </source>
</evidence>
<dbReference type="RefSeq" id="WP_234866261.1">
    <property type="nucleotide sequence ID" value="NZ_JAKEVY010000003.1"/>
</dbReference>
<dbReference type="InterPro" id="IPR001962">
    <property type="entry name" value="Asn_synthase"/>
</dbReference>
<evidence type="ECO:0000256" key="5">
    <source>
        <dbReference type="ARBA" id="ARBA00022840"/>
    </source>
</evidence>
<keyword evidence="5" id="KW-0067">ATP-binding</keyword>
<dbReference type="SUPFAM" id="SSF56235">
    <property type="entry name" value="N-terminal nucleophile aminohydrolases (Ntn hydrolases)"/>
    <property type="match status" value="1"/>
</dbReference>
<dbReference type="EC" id="6.3.5.4" evidence="3"/>
<dbReference type="PROSITE" id="PS51278">
    <property type="entry name" value="GATASE_TYPE_2"/>
    <property type="match status" value="1"/>
</dbReference>
<organism evidence="9 10">
    <name type="scientific">Flavihumibacter fluminis</name>
    <dbReference type="NCBI Taxonomy" id="2909236"/>
    <lineage>
        <taxon>Bacteria</taxon>
        <taxon>Pseudomonadati</taxon>
        <taxon>Bacteroidota</taxon>
        <taxon>Chitinophagia</taxon>
        <taxon>Chitinophagales</taxon>
        <taxon>Chitinophagaceae</taxon>
        <taxon>Flavihumibacter</taxon>
    </lineage>
</organism>
<dbReference type="InterPro" id="IPR014729">
    <property type="entry name" value="Rossmann-like_a/b/a_fold"/>
</dbReference>
<dbReference type="PANTHER" id="PTHR43284">
    <property type="entry name" value="ASPARAGINE SYNTHETASE (GLUTAMINE-HYDROLYZING)"/>
    <property type="match status" value="1"/>
</dbReference>
<comment type="catalytic activity">
    <reaction evidence="7">
        <text>L-aspartate + L-glutamine + ATP + H2O = L-asparagine + L-glutamate + AMP + diphosphate + H(+)</text>
        <dbReference type="Rhea" id="RHEA:12228"/>
        <dbReference type="ChEBI" id="CHEBI:15377"/>
        <dbReference type="ChEBI" id="CHEBI:15378"/>
        <dbReference type="ChEBI" id="CHEBI:29985"/>
        <dbReference type="ChEBI" id="CHEBI:29991"/>
        <dbReference type="ChEBI" id="CHEBI:30616"/>
        <dbReference type="ChEBI" id="CHEBI:33019"/>
        <dbReference type="ChEBI" id="CHEBI:58048"/>
        <dbReference type="ChEBI" id="CHEBI:58359"/>
        <dbReference type="ChEBI" id="CHEBI:456215"/>
        <dbReference type="EC" id="6.3.5.4"/>
    </reaction>
</comment>
<name>A0ABS9BJ98_9BACT</name>
<dbReference type="Gene3D" id="3.40.50.620">
    <property type="entry name" value="HUPs"/>
    <property type="match status" value="1"/>
</dbReference>
<evidence type="ECO:0000256" key="2">
    <source>
        <dbReference type="ARBA" id="ARBA00005752"/>
    </source>
</evidence>
<reference evidence="9 10" key="1">
    <citation type="submission" date="2022-01" db="EMBL/GenBank/DDBJ databases">
        <title>Flavihumibacter sp. nov., isolated from sediment of a river.</title>
        <authorList>
            <person name="Liu H."/>
        </authorList>
    </citation>
    <scope>NUCLEOTIDE SEQUENCE [LARGE SCALE GENOMIC DNA]</scope>
    <source>
        <strain evidence="9 10">RY-1</strain>
    </source>
</reference>
<comment type="similarity">
    <text evidence="2">Belongs to the asparagine synthetase family.</text>
</comment>
<evidence type="ECO:0000259" key="8">
    <source>
        <dbReference type="PROSITE" id="PS51278"/>
    </source>
</evidence>
<dbReference type="InterPro" id="IPR033738">
    <property type="entry name" value="AsnB_N"/>
</dbReference>
<sequence length="619" mass="70333">MCGIAGIITATCSAEPDKQIREIQAMTGALAHRGPDGEGFWKDESNQVYFGHRRLSIIDVSPAAAQPMQYGNRFTIIYNGEIYNFKELRESLLATGYRFATASDTEVILAAYQEYGVSCVEQFDGMFAFAIWDAEKAELFLARDRMGEKPLFFTWQERRFLFASEMKALWAVGVPKKPDPHQVLLYLGAGVTGISLHPEQSFYQDIFQLPPAHRALLKIGNGIWGQLESERYWDLNSTRPVAPDRWHPTDEFRALLKESIRKRLRSDVPVGSSLSGGVDSSSIACLVKELGAENWTGFSALFPGFEKDESGLIMEFTSQLGIRSVTCTPTVEDLLSNLDRMLYHQEVPVESASALVQFKVMELAASEGVTVLLDGQGADELLGGYDSYIHWFLQELWRTGPRSEFKKELKAFTAHGWTGGWGWRNRFAAWFPQVAQEQLIKKQANAVERIPYINVNYLEAGFRKEQLYKPLVTSLQDILYFDLTMGRLPELLRYADRNSMAFGREIRLPYLQPNLMELAAGLPSGQKMQHGYTKWVLRDSMKEQLPASIAWQKRKIGYEPPQASWMQDARMKQKIFAARELLVDRGIFQKRYLDRPIGDTGTNQVYDWRVLVLGTLFAT</sequence>
<gene>
    <name evidence="9" type="primary">asnB</name>
    <name evidence="9" type="ORF">L0U88_11765</name>
</gene>
<dbReference type="InterPro" id="IPR017932">
    <property type="entry name" value="GATase_2_dom"/>
</dbReference>
<keyword evidence="10" id="KW-1185">Reference proteome</keyword>